<proteinExistence type="predicted"/>
<protein>
    <recommendedName>
        <fullName evidence="6">RNase H type-1 domain-containing protein</fullName>
    </recommendedName>
</protein>
<dbReference type="GO" id="GO:0003676">
    <property type="term" value="F:nucleic acid binding"/>
    <property type="evidence" value="ECO:0007669"/>
    <property type="project" value="InterPro"/>
</dbReference>
<dbReference type="SUPFAM" id="SSF55658">
    <property type="entry name" value="L9 N-domain-like"/>
    <property type="match status" value="1"/>
</dbReference>
<dbReference type="Proteomes" id="UP001180020">
    <property type="component" value="Unassembled WGS sequence"/>
</dbReference>
<accession>A0AAV9C901</accession>
<gene>
    <name evidence="4" type="ORF">QJS10_CPB21g00219</name>
</gene>
<dbReference type="PANTHER" id="PTHR47723">
    <property type="entry name" value="OS05G0353850 PROTEIN"/>
    <property type="match status" value="1"/>
</dbReference>
<dbReference type="InterPro" id="IPR009027">
    <property type="entry name" value="Ribosomal_bL9/RNase_H1_N"/>
</dbReference>
<keyword evidence="5" id="KW-1185">Reference proteome</keyword>
<evidence type="ECO:0000256" key="1">
    <source>
        <dbReference type="SAM" id="MobiDB-lite"/>
    </source>
</evidence>
<evidence type="ECO:0000313" key="4">
    <source>
        <dbReference type="EMBL" id="KAK1284749.1"/>
    </source>
</evidence>
<reference evidence="4" key="1">
    <citation type="journal article" date="2023" name="Nat. Commun.">
        <title>Diploid and tetraploid genomes of Acorus and the evolution of monocots.</title>
        <authorList>
            <person name="Ma L."/>
            <person name="Liu K.W."/>
            <person name="Li Z."/>
            <person name="Hsiao Y.Y."/>
            <person name="Qi Y."/>
            <person name="Fu T."/>
            <person name="Tang G.D."/>
            <person name="Zhang D."/>
            <person name="Sun W.H."/>
            <person name="Liu D.K."/>
            <person name="Li Y."/>
            <person name="Chen G.Z."/>
            <person name="Liu X.D."/>
            <person name="Liao X.Y."/>
            <person name="Jiang Y.T."/>
            <person name="Yu X."/>
            <person name="Hao Y."/>
            <person name="Huang J."/>
            <person name="Zhao X.W."/>
            <person name="Ke S."/>
            <person name="Chen Y.Y."/>
            <person name="Wu W.L."/>
            <person name="Hsu J.L."/>
            <person name="Lin Y.F."/>
            <person name="Huang M.D."/>
            <person name="Li C.Y."/>
            <person name="Huang L."/>
            <person name="Wang Z.W."/>
            <person name="Zhao X."/>
            <person name="Zhong W.Y."/>
            <person name="Peng D.H."/>
            <person name="Ahmad S."/>
            <person name="Lan S."/>
            <person name="Zhang J.S."/>
            <person name="Tsai W.C."/>
            <person name="Van de Peer Y."/>
            <person name="Liu Z.J."/>
        </authorList>
    </citation>
    <scope>NUCLEOTIDE SEQUENCE</scope>
    <source>
        <strain evidence="4">CP</strain>
    </source>
</reference>
<evidence type="ECO:0000259" key="3">
    <source>
        <dbReference type="Pfam" id="PF13456"/>
    </source>
</evidence>
<dbReference type="Pfam" id="PF01693">
    <property type="entry name" value="Cauli_VI"/>
    <property type="match status" value="1"/>
</dbReference>
<sequence>MLRTSLRRISWNSSLKTVVSNPSLAKPRAESYSSSKARSVRPSKKKVVPEPSESDGGGGGGALSPRAPGKETESDAFYVVRKGDMLGIFKSLNECQRQVSSSVCDPPVGVYKGYSLCKETEQYLASVGFKNAMYAINVVDVQVDFFAKEQEDLFGTLVPCSYQQPDSSVGKALKKTSPQKTLAEPLSSCVIEFKASVKGNFGKAGAGAVIRTEDGKLVCRLREGLGSRSRYVAQYQALLLCMKYALEKGYQRISVQSDSHFVCSQLQGFFGAKRAHIANLLNEARELQNKFLSFEVNNVTKKSIPEAVKEARLAMELPEGEFQVHDESMSSNS</sequence>
<dbReference type="InterPro" id="IPR037056">
    <property type="entry name" value="RNase_H1_N_sf"/>
</dbReference>
<dbReference type="Pfam" id="PF13456">
    <property type="entry name" value="RVT_3"/>
    <property type="match status" value="1"/>
</dbReference>
<reference evidence="4" key="2">
    <citation type="submission" date="2023-06" db="EMBL/GenBank/DDBJ databases">
        <authorList>
            <person name="Ma L."/>
            <person name="Liu K.-W."/>
            <person name="Li Z."/>
            <person name="Hsiao Y.-Y."/>
            <person name="Qi Y."/>
            <person name="Fu T."/>
            <person name="Tang G."/>
            <person name="Zhang D."/>
            <person name="Sun W.-H."/>
            <person name="Liu D.-K."/>
            <person name="Li Y."/>
            <person name="Chen G.-Z."/>
            <person name="Liu X.-D."/>
            <person name="Liao X.-Y."/>
            <person name="Jiang Y.-T."/>
            <person name="Yu X."/>
            <person name="Hao Y."/>
            <person name="Huang J."/>
            <person name="Zhao X.-W."/>
            <person name="Ke S."/>
            <person name="Chen Y.-Y."/>
            <person name="Wu W.-L."/>
            <person name="Hsu J.-L."/>
            <person name="Lin Y.-F."/>
            <person name="Huang M.-D."/>
            <person name="Li C.-Y."/>
            <person name="Huang L."/>
            <person name="Wang Z.-W."/>
            <person name="Zhao X."/>
            <person name="Zhong W.-Y."/>
            <person name="Peng D.-H."/>
            <person name="Ahmad S."/>
            <person name="Lan S."/>
            <person name="Zhang J.-S."/>
            <person name="Tsai W.-C."/>
            <person name="Van De Peer Y."/>
            <person name="Liu Z.-J."/>
        </authorList>
    </citation>
    <scope>NUCLEOTIDE SEQUENCE</scope>
    <source>
        <strain evidence="4">CP</strain>
        <tissue evidence="4">Leaves</tissue>
    </source>
</reference>
<evidence type="ECO:0008006" key="6">
    <source>
        <dbReference type="Google" id="ProtNLM"/>
    </source>
</evidence>
<feature type="domain" description="Ribonuclease H1 N-terminal" evidence="2">
    <location>
        <begin position="77"/>
        <end position="100"/>
    </location>
</feature>
<dbReference type="SUPFAM" id="SSF53098">
    <property type="entry name" value="Ribonuclease H-like"/>
    <property type="match status" value="1"/>
</dbReference>
<name>A0AAV9C901_ACOCL</name>
<dbReference type="PANTHER" id="PTHR47723:SF4">
    <property type="entry name" value="PENTATRICOPEPTIDE REPEAT-CONTAINING-LIKE PROTEIN"/>
    <property type="match status" value="1"/>
</dbReference>
<dbReference type="InterPro" id="IPR011320">
    <property type="entry name" value="RNase_H1_N"/>
</dbReference>
<dbReference type="InterPro" id="IPR012337">
    <property type="entry name" value="RNaseH-like_sf"/>
</dbReference>
<dbReference type="AlphaFoldDB" id="A0AAV9C901"/>
<dbReference type="InterPro" id="IPR002156">
    <property type="entry name" value="RNaseH_domain"/>
</dbReference>
<comment type="caution">
    <text evidence="4">The sequence shown here is derived from an EMBL/GenBank/DDBJ whole genome shotgun (WGS) entry which is preliminary data.</text>
</comment>
<dbReference type="InterPro" id="IPR036397">
    <property type="entry name" value="RNaseH_sf"/>
</dbReference>
<dbReference type="EMBL" id="JAUJYO010000021">
    <property type="protein sequence ID" value="KAK1284749.1"/>
    <property type="molecule type" value="Genomic_DNA"/>
</dbReference>
<feature type="region of interest" description="Disordered" evidence="1">
    <location>
        <begin position="19"/>
        <end position="70"/>
    </location>
</feature>
<dbReference type="Gene3D" id="3.30.420.10">
    <property type="entry name" value="Ribonuclease H-like superfamily/Ribonuclease H"/>
    <property type="match status" value="1"/>
</dbReference>
<dbReference type="GO" id="GO:0004523">
    <property type="term" value="F:RNA-DNA hybrid ribonuclease activity"/>
    <property type="evidence" value="ECO:0007669"/>
    <property type="project" value="InterPro"/>
</dbReference>
<organism evidence="4 5">
    <name type="scientific">Acorus calamus</name>
    <name type="common">Sweet flag</name>
    <dbReference type="NCBI Taxonomy" id="4465"/>
    <lineage>
        <taxon>Eukaryota</taxon>
        <taxon>Viridiplantae</taxon>
        <taxon>Streptophyta</taxon>
        <taxon>Embryophyta</taxon>
        <taxon>Tracheophyta</taxon>
        <taxon>Spermatophyta</taxon>
        <taxon>Magnoliopsida</taxon>
        <taxon>Liliopsida</taxon>
        <taxon>Acoraceae</taxon>
        <taxon>Acorus</taxon>
    </lineage>
</organism>
<evidence type="ECO:0000313" key="5">
    <source>
        <dbReference type="Proteomes" id="UP001180020"/>
    </source>
</evidence>
<evidence type="ECO:0000259" key="2">
    <source>
        <dbReference type="Pfam" id="PF01693"/>
    </source>
</evidence>
<dbReference type="Gene3D" id="3.40.970.10">
    <property type="entry name" value="Ribonuclease H1, N-terminal domain"/>
    <property type="match status" value="1"/>
</dbReference>
<dbReference type="InterPro" id="IPR053151">
    <property type="entry name" value="RNase_H-like"/>
</dbReference>
<feature type="domain" description="RNase H type-1" evidence="3">
    <location>
        <begin position="193"/>
        <end position="307"/>
    </location>
</feature>